<sequence length="31" mass="3394">MSKVRGARVRFTAVCAAVVFDRELSDPDAPE</sequence>
<name>A0ABT6LEM7_9ACTN</name>
<gene>
    <name evidence="1" type="ORF">M2283_002045</name>
</gene>
<keyword evidence="2" id="KW-1185">Reference proteome</keyword>
<proteinExistence type="predicted"/>
<evidence type="ECO:0000313" key="2">
    <source>
        <dbReference type="Proteomes" id="UP001160499"/>
    </source>
</evidence>
<comment type="caution">
    <text evidence="1">The sequence shown here is derived from an EMBL/GenBank/DDBJ whole genome shotgun (WGS) entry which is preliminary data.</text>
</comment>
<organism evidence="1 2">
    <name type="scientific">Streptomyces pseudovenezuelae</name>
    <dbReference type="NCBI Taxonomy" id="67350"/>
    <lineage>
        <taxon>Bacteria</taxon>
        <taxon>Bacillati</taxon>
        <taxon>Actinomycetota</taxon>
        <taxon>Actinomycetes</taxon>
        <taxon>Kitasatosporales</taxon>
        <taxon>Streptomycetaceae</taxon>
        <taxon>Streptomyces</taxon>
        <taxon>Streptomyces aurantiacus group</taxon>
    </lineage>
</organism>
<reference evidence="1 2" key="1">
    <citation type="submission" date="2023-04" db="EMBL/GenBank/DDBJ databases">
        <title>Forest soil microbial communities from Buena Vista Peninsula, Colon Province, Panama.</title>
        <authorList>
            <person name="Bouskill N."/>
        </authorList>
    </citation>
    <scope>NUCLEOTIDE SEQUENCE [LARGE SCALE GENOMIC DNA]</scope>
    <source>
        <strain evidence="1 2">GGS1</strain>
    </source>
</reference>
<dbReference type="EMBL" id="JARXVH010000003">
    <property type="protein sequence ID" value="MDH6214762.1"/>
    <property type="molecule type" value="Genomic_DNA"/>
</dbReference>
<accession>A0ABT6LEM7</accession>
<dbReference type="Proteomes" id="UP001160499">
    <property type="component" value="Unassembled WGS sequence"/>
</dbReference>
<protein>
    <submittedName>
        <fullName evidence="1">Uncharacterized protein</fullName>
    </submittedName>
</protein>
<evidence type="ECO:0000313" key="1">
    <source>
        <dbReference type="EMBL" id="MDH6214762.1"/>
    </source>
</evidence>